<sequence>MDRIVSGIAKINFQQNCEDILVENRTSNFAAQPFEVAGAVTAMAECKSNDSTADSDNESEFNSSSETAIVGDDDADRAGSSNHGGGSLSQRRNLPRRACKENSMKLKRRSIMKPKRHNSRTCDFSMLRPAEIRKIYCNQKLTSFRPTNLETIFEEPQPEARRGEAPPLVAADLPLRFIGLRKIRRTLSCSDGLNINKTLIKQRRAKIKKIFGRRNVCKKISLNEFIDRMNKSIGEEADVEDTNDKNMPDEPMEAELSAVSVASIMTENENISSTKTEYTMPIEISAGNVHHCNNVKANEQSLFCTSNTFPNLSYSSSTADNSLNAAAASSTCLTGIR</sequence>
<gene>
    <name evidence="4" type="primary">TAN</name>
</gene>
<dbReference type="GeneID" id="101453252"/>
<keyword evidence="1" id="KW-0597">Phosphoprotein</keyword>
<dbReference type="OrthoDB" id="8035741at2759"/>
<evidence type="ECO:0000256" key="2">
    <source>
        <dbReference type="SAM" id="MobiDB-lite"/>
    </source>
</evidence>
<evidence type="ECO:0000313" key="4">
    <source>
        <dbReference type="EMBL" id="JAC01411.1"/>
    </source>
</evidence>
<name>W8BJF2_CERCA</name>
<reference evidence="4" key="1">
    <citation type="submission" date="2013-07" db="EMBL/GenBank/DDBJ databases">
        <authorList>
            <person name="Geib S."/>
        </authorList>
    </citation>
    <scope>NUCLEOTIDE SEQUENCE</scope>
</reference>
<feature type="region of interest" description="Disordered" evidence="2">
    <location>
        <begin position="48"/>
        <end position="106"/>
    </location>
</feature>
<organism evidence="4">
    <name type="scientific">Ceratitis capitata</name>
    <name type="common">Mediterranean fruit fly</name>
    <name type="synonym">Tephritis capitata</name>
    <dbReference type="NCBI Taxonomy" id="7213"/>
    <lineage>
        <taxon>Eukaryota</taxon>
        <taxon>Metazoa</taxon>
        <taxon>Ecdysozoa</taxon>
        <taxon>Arthropoda</taxon>
        <taxon>Hexapoda</taxon>
        <taxon>Insecta</taxon>
        <taxon>Pterygota</taxon>
        <taxon>Neoptera</taxon>
        <taxon>Endopterygota</taxon>
        <taxon>Diptera</taxon>
        <taxon>Brachycera</taxon>
        <taxon>Muscomorpha</taxon>
        <taxon>Tephritoidea</taxon>
        <taxon>Tephritidae</taxon>
        <taxon>Ceratitis</taxon>
        <taxon>Ceratitis</taxon>
    </lineage>
</organism>
<evidence type="ECO:0000256" key="1">
    <source>
        <dbReference type="ARBA" id="ARBA00022553"/>
    </source>
</evidence>
<accession>W8BJF2</accession>
<protein>
    <submittedName>
        <fullName evidence="4">Protein tantalus</fullName>
    </submittedName>
</protein>
<dbReference type="InterPro" id="IPR028149">
    <property type="entry name" value="Tantalus-like"/>
</dbReference>
<feature type="domain" description="Tantalus-like" evidence="3">
    <location>
        <begin position="109"/>
        <end position="159"/>
    </location>
</feature>
<dbReference type="KEGG" id="ccat:101453252"/>
<reference evidence="4" key="2">
    <citation type="journal article" date="2014" name="BMC Genomics">
        <title>A genomic perspective to assessing quality of mass-reared SIT flies used in Mediterranean fruit fly (Ceratitis capitata) eradication in California.</title>
        <authorList>
            <person name="Calla B."/>
            <person name="Hall B."/>
            <person name="Hou S."/>
            <person name="Geib S.M."/>
        </authorList>
    </citation>
    <scope>NUCLEOTIDE SEQUENCE</scope>
</reference>
<dbReference type="EMBL" id="GAMC01005145">
    <property type="protein sequence ID" value="JAC01411.1"/>
    <property type="molecule type" value="mRNA"/>
</dbReference>
<dbReference type="AlphaFoldDB" id="W8BJF2"/>
<dbReference type="Pfam" id="PF15386">
    <property type="entry name" value="Tantalus"/>
    <property type="match status" value="1"/>
</dbReference>
<proteinExistence type="evidence at transcript level"/>
<evidence type="ECO:0000259" key="3">
    <source>
        <dbReference type="Pfam" id="PF15386"/>
    </source>
</evidence>